<protein>
    <recommendedName>
        <fullName evidence="4">PepSY domain-containing protein</fullName>
    </recommendedName>
</protein>
<dbReference type="RefSeq" id="WP_129922257.1">
    <property type="nucleotide sequence ID" value="NZ_SEWE01000041.1"/>
</dbReference>
<dbReference type="AlphaFoldDB" id="A0A4Q5LAD1"/>
<accession>A0A4Q5LAD1</accession>
<dbReference type="EMBL" id="SEWE01000041">
    <property type="protein sequence ID" value="RYU77849.1"/>
    <property type="molecule type" value="Genomic_DNA"/>
</dbReference>
<organism evidence="2 3">
    <name type="scientific">Hymenobacter persicinus</name>
    <dbReference type="NCBI Taxonomy" id="2025506"/>
    <lineage>
        <taxon>Bacteria</taxon>
        <taxon>Pseudomonadati</taxon>
        <taxon>Bacteroidota</taxon>
        <taxon>Cytophagia</taxon>
        <taxon>Cytophagales</taxon>
        <taxon>Hymenobacteraceae</taxon>
        <taxon>Hymenobacter</taxon>
    </lineage>
</organism>
<evidence type="ECO:0000256" key="1">
    <source>
        <dbReference type="SAM" id="SignalP"/>
    </source>
</evidence>
<dbReference type="OrthoDB" id="886234at2"/>
<feature type="chain" id="PRO_5020193164" description="PepSY domain-containing protein" evidence="1">
    <location>
        <begin position="24"/>
        <end position="117"/>
    </location>
</feature>
<dbReference type="Proteomes" id="UP000294155">
    <property type="component" value="Unassembled WGS sequence"/>
</dbReference>
<proteinExistence type="predicted"/>
<sequence length="117" mass="12247">MKKSLFLLLPALLSLASCQQNPAATTEAAATPGAGASAPAAVSTGAATEAEARAAVSRYVQALPNVALYQTDSARAVDVDTHWQVLVPRTDWARRMPNKAAFEVNKQTGAVTTRPVK</sequence>
<feature type="signal peptide" evidence="1">
    <location>
        <begin position="1"/>
        <end position="23"/>
    </location>
</feature>
<comment type="caution">
    <text evidence="2">The sequence shown here is derived from an EMBL/GenBank/DDBJ whole genome shotgun (WGS) entry which is preliminary data.</text>
</comment>
<evidence type="ECO:0000313" key="2">
    <source>
        <dbReference type="EMBL" id="RYU77849.1"/>
    </source>
</evidence>
<keyword evidence="1" id="KW-0732">Signal</keyword>
<evidence type="ECO:0000313" key="3">
    <source>
        <dbReference type="Proteomes" id="UP000294155"/>
    </source>
</evidence>
<gene>
    <name evidence="2" type="ORF">EWM57_16470</name>
</gene>
<name>A0A4Q5LAD1_9BACT</name>
<dbReference type="PROSITE" id="PS51257">
    <property type="entry name" value="PROKAR_LIPOPROTEIN"/>
    <property type="match status" value="1"/>
</dbReference>
<evidence type="ECO:0008006" key="4">
    <source>
        <dbReference type="Google" id="ProtNLM"/>
    </source>
</evidence>
<reference evidence="2 3" key="1">
    <citation type="submission" date="2019-02" db="EMBL/GenBank/DDBJ databases">
        <title>Bacterial novel species isolated from soil.</title>
        <authorList>
            <person name="Jung H.-Y."/>
        </authorList>
    </citation>
    <scope>NUCLEOTIDE SEQUENCE [LARGE SCALE GENOMIC DNA]</scope>
    <source>
        <strain evidence="2 3">1-3-3-3</strain>
    </source>
</reference>
<keyword evidence="3" id="KW-1185">Reference proteome</keyword>